<name>A0A5M6C8S2_9TREE</name>
<dbReference type="Proteomes" id="UP000322225">
    <property type="component" value="Chromosome 5"/>
</dbReference>
<dbReference type="AlphaFoldDB" id="A0A5M6C8S2"/>
<accession>A0A5M6C8S2</accession>
<protein>
    <submittedName>
        <fullName evidence="2">Uncharacterized protein</fullName>
    </submittedName>
</protein>
<dbReference type="InterPro" id="IPR036389">
    <property type="entry name" value="RNase_III_sf"/>
</dbReference>
<dbReference type="OrthoDB" id="2392202at2759"/>
<dbReference type="GeneID" id="43585555"/>
<dbReference type="RefSeq" id="XP_031864341.1">
    <property type="nucleotide sequence ID" value="XM_032001451.1"/>
</dbReference>
<dbReference type="SUPFAM" id="SSF69065">
    <property type="entry name" value="RNase III domain-like"/>
    <property type="match status" value="1"/>
</dbReference>
<dbReference type="EMBL" id="CP144055">
    <property type="protein sequence ID" value="WWD18610.1"/>
    <property type="molecule type" value="Genomic_DNA"/>
</dbReference>
<feature type="compositionally biased region" description="Basic and acidic residues" evidence="1">
    <location>
        <begin position="205"/>
        <end position="225"/>
    </location>
</feature>
<proteinExistence type="predicted"/>
<gene>
    <name evidence="2" type="ORF">CI109_103063</name>
</gene>
<evidence type="ECO:0000313" key="2">
    <source>
        <dbReference type="EMBL" id="WWD18610.1"/>
    </source>
</evidence>
<evidence type="ECO:0000313" key="3">
    <source>
        <dbReference type="Proteomes" id="UP000322225"/>
    </source>
</evidence>
<dbReference type="GO" id="GO:0006396">
    <property type="term" value="P:RNA processing"/>
    <property type="evidence" value="ECO:0007669"/>
    <property type="project" value="InterPro"/>
</dbReference>
<dbReference type="KEGG" id="ksn:43585555"/>
<sequence length="437" mass="48016">MPSSDSRESRLQLVPLPPLPASYLEDLPPIPVITDPKLKKMVFTHTSAIMKPRSYNTSMMLLDGQAGMDYEKLEHVGDALLEAVAVTLAHELYPNVRQGGASAIRDKLVCNVTLAQVSAAYGLHKDLIVDQHMRQVIKANEKVRASLFEAYIAGVYYSLLGPDVVRSRSSSVGSKEDDKNSSEGSSSPTASSKSNNDSSSTDGSDNIHRDNEFPAQVSRKEEHEKKQRKQSCQQPDHATTESSTSSPEEAPNAEASANHFMDDTNASTASDEEESSPEDPATPESSEGSATIKLFETRGEAFDYLFAWLSPVFEPICHFVVDVLRAEEMRIQALPRNPYANFDLPEEWAEEDRKAVGGKATLHQCNMVVSVGIPSYTYETVDIGNVIGAWKVVCVAKDGDGKEWKAEAIRMTKQAASNVAAWKICRQLGLMEDEEQE</sequence>
<dbReference type="Gene3D" id="1.10.1520.10">
    <property type="entry name" value="Ribonuclease III domain"/>
    <property type="match status" value="1"/>
</dbReference>
<reference evidence="2" key="1">
    <citation type="submission" date="2017-08" db="EMBL/GenBank/DDBJ databases">
        <authorList>
            <person name="Cuomo C."/>
            <person name="Billmyre B."/>
            <person name="Heitman J."/>
        </authorList>
    </citation>
    <scope>NUCLEOTIDE SEQUENCE</scope>
    <source>
        <strain evidence="2">CBS 12478</strain>
    </source>
</reference>
<feature type="compositionally biased region" description="Low complexity" evidence="1">
    <location>
        <begin position="278"/>
        <end position="287"/>
    </location>
</feature>
<dbReference type="GO" id="GO:0004525">
    <property type="term" value="F:ribonuclease III activity"/>
    <property type="evidence" value="ECO:0007669"/>
    <property type="project" value="InterPro"/>
</dbReference>
<organism evidence="2 3">
    <name type="scientific">Kwoniella shandongensis</name>
    <dbReference type="NCBI Taxonomy" id="1734106"/>
    <lineage>
        <taxon>Eukaryota</taxon>
        <taxon>Fungi</taxon>
        <taxon>Dikarya</taxon>
        <taxon>Basidiomycota</taxon>
        <taxon>Agaricomycotina</taxon>
        <taxon>Tremellomycetes</taxon>
        <taxon>Tremellales</taxon>
        <taxon>Cryptococcaceae</taxon>
        <taxon>Kwoniella</taxon>
    </lineage>
</organism>
<dbReference type="Pfam" id="PF00636">
    <property type="entry name" value="Ribonuclease_3"/>
    <property type="match status" value="1"/>
</dbReference>
<dbReference type="CDD" id="cd00593">
    <property type="entry name" value="RIBOc"/>
    <property type="match status" value="1"/>
</dbReference>
<feature type="region of interest" description="Disordered" evidence="1">
    <location>
        <begin position="167"/>
        <end position="289"/>
    </location>
</feature>
<dbReference type="SMART" id="SM00535">
    <property type="entry name" value="RIBOc"/>
    <property type="match status" value="1"/>
</dbReference>
<reference evidence="2" key="2">
    <citation type="submission" date="2024-01" db="EMBL/GenBank/DDBJ databases">
        <title>Comparative genomics of Cryptococcus and Kwoniella reveals pathogenesis evolution and contrasting modes of karyotype evolution via chromosome fusion or intercentromeric recombination.</title>
        <authorList>
            <person name="Coelho M.A."/>
            <person name="David-Palma M."/>
            <person name="Shea T."/>
            <person name="Bowers K."/>
            <person name="McGinley-Smith S."/>
            <person name="Mohammad A.W."/>
            <person name="Gnirke A."/>
            <person name="Yurkov A.M."/>
            <person name="Nowrousian M."/>
            <person name="Sun S."/>
            <person name="Cuomo C.A."/>
            <person name="Heitman J."/>
        </authorList>
    </citation>
    <scope>NUCLEOTIDE SEQUENCE</scope>
    <source>
        <strain evidence="2">CBS 12478</strain>
    </source>
</reference>
<feature type="compositionally biased region" description="Low complexity" evidence="1">
    <location>
        <begin position="182"/>
        <end position="204"/>
    </location>
</feature>
<dbReference type="PROSITE" id="PS50142">
    <property type="entry name" value="RNASE_3_2"/>
    <property type="match status" value="1"/>
</dbReference>
<evidence type="ECO:0000256" key="1">
    <source>
        <dbReference type="SAM" id="MobiDB-lite"/>
    </source>
</evidence>
<feature type="compositionally biased region" description="Low complexity" evidence="1">
    <location>
        <begin position="240"/>
        <end position="258"/>
    </location>
</feature>
<keyword evidence="3" id="KW-1185">Reference proteome</keyword>
<dbReference type="InterPro" id="IPR000999">
    <property type="entry name" value="RNase_III_dom"/>
</dbReference>